<protein>
    <recommendedName>
        <fullName evidence="3">Phosphatidylinositol diacylglycerol-lyase</fullName>
    </recommendedName>
</protein>
<dbReference type="CDD" id="cd08557">
    <property type="entry name" value="PI-PLCc_bacteria_like"/>
    <property type="match status" value="1"/>
</dbReference>
<dbReference type="PROSITE" id="PS50007">
    <property type="entry name" value="PIPLC_X_DOMAIN"/>
    <property type="match status" value="1"/>
</dbReference>
<organism evidence="1 2">
    <name type="scientific">Pseudomonas granadensis</name>
    <dbReference type="NCBI Taxonomy" id="1421430"/>
    <lineage>
        <taxon>Bacteria</taxon>
        <taxon>Pseudomonadati</taxon>
        <taxon>Pseudomonadota</taxon>
        <taxon>Gammaproteobacteria</taxon>
        <taxon>Pseudomonadales</taxon>
        <taxon>Pseudomonadaceae</taxon>
        <taxon>Pseudomonas</taxon>
    </lineage>
</organism>
<reference evidence="1 2" key="1">
    <citation type="submission" date="2021-03" db="EMBL/GenBank/DDBJ databases">
        <title>P. granadensis CT364 genome publication.</title>
        <authorList>
            <person name="Stach J."/>
            <person name="Montero-Calasanz Md.C."/>
        </authorList>
    </citation>
    <scope>NUCLEOTIDE SEQUENCE [LARGE SCALE GENOMIC DNA]</scope>
    <source>
        <strain evidence="1 2">CT364</strain>
    </source>
</reference>
<dbReference type="InterPro" id="IPR017946">
    <property type="entry name" value="PLC-like_Pdiesterase_TIM-brl"/>
</dbReference>
<dbReference type="RefSeq" id="WP_203419899.1">
    <property type="nucleotide sequence ID" value="NZ_CP069352.1"/>
</dbReference>
<evidence type="ECO:0000313" key="2">
    <source>
        <dbReference type="Proteomes" id="UP000663686"/>
    </source>
</evidence>
<dbReference type="Gene3D" id="3.20.20.190">
    <property type="entry name" value="Phosphatidylinositol (PI) phosphodiesterase"/>
    <property type="match status" value="1"/>
</dbReference>
<dbReference type="Proteomes" id="UP000663686">
    <property type="component" value="Chromosome"/>
</dbReference>
<accession>A0ABX7GFN6</accession>
<dbReference type="PANTHER" id="PTHR13593">
    <property type="match status" value="1"/>
</dbReference>
<sequence length="285" mass="32159">MTALNIVPALTSYQPKSWMGDLRSSIGNKKLWQLSLPGTHNAGMDRYANYSNSYITCQYDTFWYHLESGIRVLDIRLKYFSGYSNTGLRFRHTHSQESGRTLSEMMNAVREFLHKNPTEIVILDIHELSTQKGTPVPFQELHNYFVGEFGSALVPRAAVNMTLNEIKANYPGGGIVLAAPNGLSNLNPTLIWSQINHRWAGSGLVSTSRLYSHIDSVMRNPPAAGALWSMSATCYSGWGVQNIKSELNNWYSIGSEWQRKSNIINVDFFNDSEIVRNCIESNLRK</sequence>
<evidence type="ECO:0008006" key="3">
    <source>
        <dbReference type="Google" id="ProtNLM"/>
    </source>
</evidence>
<dbReference type="InterPro" id="IPR051057">
    <property type="entry name" value="PI-PLC_domain"/>
</dbReference>
<proteinExistence type="predicted"/>
<name>A0ABX7GFN6_9PSED</name>
<dbReference type="EMBL" id="CP069352">
    <property type="protein sequence ID" value="QRK84092.1"/>
    <property type="molecule type" value="Genomic_DNA"/>
</dbReference>
<evidence type="ECO:0000313" key="1">
    <source>
        <dbReference type="EMBL" id="QRK84092.1"/>
    </source>
</evidence>
<dbReference type="SUPFAM" id="SSF51695">
    <property type="entry name" value="PLC-like phosphodiesterases"/>
    <property type="match status" value="1"/>
</dbReference>
<keyword evidence="2" id="KW-1185">Reference proteome</keyword>
<gene>
    <name evidence="1" type="ORF">JN757_26785</name>
</gene>
<dbReference type="PANTHER" id="PTHR13593:SF103">
    <property type="entry name" value="RE10370P"/>
    <property type="match status" value="1"/>
</dbReference>